<comment type="caution">
    <text evidence="1">The sequence shown here is derived from an EMBL/GenBank/DDBJ whole genome shotgun (WGS) entry which is preliminary data.</text>
</comment>
<evidence type="ECO:0000313" key="1">
    <source>
        <dbReference type="EMBL" id="EDS10150.1"/>
    </source>
</evidence>
<protein>
    <submittedName>
        <fullName evidence="1">Uncharacterized protein</fullName>
    </submittedName>
</protein>
<dbReference type="HOGENOM" id="CLU_3094897_0_0_9"/>
<proteinExistence type="predicted"/>
<evidence type="ECO:0000313" key="2">
    <source>
        <dbReference type="Proteomes" id="UP000003803"/>
    </source>
</evidence>
<dbReference type="AlphaFoldDB" id="B0PDW1"/>
<dbReference type="Proteomes" id="UP000003803">
    <property type="component" value="Unassembled WGS sequence"/>
</dbReference>
<organism evidence="1 2">
    <name type="scientific">Anaerotruncus colihominis DSM 17241</name>
    <dbReference type="NCBI Taxonomy" id="445972"/>
    <lineage>
        <taxon>Bacteria</taxon>
        <taxon>Bacillati</taxon>
        <taxon>Bacillota</taxon>
        <taxon>Clostridia</taxon>
        <taxon>Eubacteriales</taxon>
        <taxon>Oscillospiraceae</taxon>
        <taxon>Anaerotruncus</taxon>
    </lineage>
</organism>
<dbReference type="EMBL" id="ABGD02000024">
    <property type="protein sequence ID" value="EDS10150.1"/>
    <property type="molecule type" value="Genomic_DNA"/>
</dbReference>
<name>B0PDW1_9FIRM</name>
<accession>B0PDW1</accession>
<keyword evidence="2" id="KW-1185">Reference proteome</keyword>
<reference evidence="1" key="1">
    <citation type="submission" date="2007-11" db="EMBL/GenBank/DDBJ databases">
        <authorList>
            <person name="Fulton L."/>
            <person name="Clifton S."/>
            <person name="Fulton B."/>
            <person name="Xu J."/>
            <person name="Minx P."/>
            <person name="Pepin K.H."/>
            <person name="Johnson M."/>
            <person name="Thiruvilangam P."/>
            <person name="Bhonagiri V."/>
            <person name="Nash W.E."/>
            <person name="Mardis E.R."/>
            <person name="Wilson R.K."/>
        </authorList>
    </citation>
    <scope>NUCLEOTIDE SEQUENCE [LARGE SCALE GENOMIC DNA]</scope>
    <source>
        <strain evidence="1">DSM 17241</strain>
    </source>
</reference>
<gene>
    <name evidence="1" type="ORF">ANACOL_02746</name>
</gene>
<reference evidence="1" key="2">
    <citation type="submission" date="2013-09" db="EMBL/GenBank/DDBJ databases">
        <title>Draft genome sequence of Anaerotruncus colihominis(DSM 17241).</title>
        <authorList>
            <person name="Sudarsanam P."/>
            <person name="Ley R."/>
            <person name="Guruge J."/>
            <person name="Turnbaugh P.J."/>
            <person name="Mahowald M."/>
            <person name="Liep D."/>
            <person name="Gordon J."/>
        </authorList>
    </citation>
    <scope>NUCLEOTIDE SEQUENCE</scope>
    <source>
        <strain evidence="1">DSM 17241</strain>
    </source>
</reference>
<sequence length="51" mass="5646">MIPGYGQGDARARPAAAWMTNYPFMDGVIKPYCCECRICAMQQSLDDLSAE</sequence>